<dbReference type="RefSeq" id="WP_087462117.1">
    <property type="nucleotide sequence ID" value="NZ_CP021425.1"/>
</dbReference>
<dbReference type="EMBL" id="CP021425">
    <property type="protein sequence ID" value="ARU57197.1"/>
    <property type="molecule type" value="Genomic_DNA"/>
</dbReference>
<dbReference type="PROSITE" id="PS50110">
    <property type="entry name" value="RESPONSE_REGULATORY"/>
    <property type="match status" value="1"/>
</dbReference>
<organism evidence="8 9">
    <name type="scientific">Oleiphilus messinensis</name>
    <dbReference type="NCBI Taxonomy" id="141451"/>
    <lineage>
        <taxon>Bacteria</taxon>
        <taxon>Pseudomonadati</taxon>
        <taxon>Pseudomonadota</taxon>
        <taxon>Gammaproteobacteria</taxon>
        <taxon>Oceanospirillales</taxon>
        <taxon>Oleiphilaceae</taxon>
        <taxon>Oleiphilus</taxon>
    </lineage>
</organism>
<proteinExistence type="predicted"/>
<evidence type="ECO:0000256" key="2">
    <source>
        <dbReference type="ARBA" id="ARBA00023012"/>
    </source>
</evidence>
<gene>
    <name evidence="8" type="ORF">OLMES_3155</name>
</gene>
<dbReference type="GO" id="GO:0032993">
    <property type="term" value="C:protein-DNA complex"/>
    <property type="evidence" value="ECO:0007669"/>
    <property type="project" value="TreeGrafter"/>
</dbReference>
<evidence type="ECO:0000256" key="1">
    <source>
        <dbReference type="ARBA" id="ARBA00022553"/>
    </source>
</evidence>
<evidence type="ECO:0000313" key="8">
    <source>
        <dbReference type="EMBL" id="ARU57197.1"/>
    </source>
</evidence>
<reference evidence="8 9" key="1">
    <citation type="submission" date="2017-05" db="EMBL/GenBank/DDBJ databases">
        <title>Genomic insights into alkan degradation activity of Oleiphilus messinensis.</title>
        <authorList>
            <person name="Kozyavkin S.A."/>
            <person name="Slesarev A.I."/>
            <person name="Golyshin P.N."/>
            <person name="Korzhenkov A."/>
            <person name="Golyshina O.N."/>
            <person name="Toshchakov S.V."/>
        </authorList>
    </citation>
    <scope>NUCLEOTIDE SEQUENCE [LARGE SCALE GENOMIC DNA]</scope>
    <source>
        <strain evidence="8 9">ME102</strain>
    </source>
</reference>
<dbReference type="Pfam" id="PF00072">
    <property type="entry name" value="Response_reg"/>
    <property type="match status" value="1"/>
</dbReference>
<dbReference type="GO" id="GO:0000976">
    <property type="term" value="F:transcription cis-regulatory region binding"/>
    <property type="evidence" value="ECO:0007669"/>
    <property type="project" value="TreeGrafter"/>
</dbReference>
<dbReference type="InterPro" id="IPR036388">
    <property type="entry name" value="WH-like_DNA-bd_sf"/>
</dbReference>
<feature type="modified residue" description="4-aspartylphosphate" evidence="4">
    <location>
        <position position="51"/>
    </location>
</feature>
<dbReference type="PROSITE" id="PS51755">
    <property type="entry name" value="OMPR_PHOB"/>
    <property type="match status" value="1"/>
</dbReference>
<dbReference type="CDD" id="cd00383">
    <property type="entry name" value="trans_reg_C"/>
    <property type="match status" value="1"/>
</dbReference>
<dbReference type="SMART" id="SM00448">
    <property type="entry name" value="REC"/>
    <property type="match status" value="1"/>
</dbReference>
<name>A0A1Y0I9I9_9GAMM</name>
<dbReference type="OrthoDB" id="9802426at2"/>
<dbReference type="GO" id="GO:0006355">
    <property type="term" value="P:regulation of DNA-templated transcription"/>
    <property type="evidence" value="ECO:0007669"/>
    <property type="project" value="InterPro"/>
</dbReference>
<dbReference type="SMART" id="SM00862">
    <property type="entry name" value="Trans_reg_C"/>
    <property type="match status" value="1"/>
</dbReference>
<dbReference type="InterPro" id="IPR039420">
    <property type="entry name" value="WalR-like"/>
</dbReference>
<evidence type="ECO:0000256" key="4">
    <source>
        <dbReference type="PROSITE-ProRule" id="PRU00169"/>
    </source>
</evidence>
<keyword evidence="3 5" id="KW-0238">DNA-binding</keyword>
<dbReference type="Gene3D" id="6.10.250.690">
    <property type="match status" value="1"/>
</dbReference>
<evidence type="ECO:0000256" key="3">
    <source>
        <dbReference type="ARBA" id="ARBA00023125"/>
    </source>
</evidence>
<dbReference type="PANTHER" id="PTHR48111:SF40">
    <property type="entry name" value="PHOSPHATE REGULON TRANSCRIPTIONAL REGULATORY PROTEIN PHOB"/>
    <property type="match status" value="1"/>
</dbReference>
<dbReference type="KEGG" id="ome:OLMES_3155"/>
<evidence type="ECO:0000313" key="9">
    <source>
        <dbReference type="Proteomes" id="UP000196027"/>
    </source>
</evidence>
<dbReference type="InterPro" id="IPR001789">
    <property type="entry name" value="Sig_transdc_resp-reg_receiver"/>
</dbReference>
<sequence length="232" mass="26809">MKIALLEDELDQAENLGRILREHGHTCEHYVSGESFLYSVTHNSFDLLIMDWELPDIEGIDVVKQIRSQVEWRIPVLFLTQRDQEQDIVAALNAGADDYLVKPPRTGELIARLSALSRRVQQETESQVIRKGPYEIDVKARTVKVDGEPVGMTDKDFELTAFIFENIGRLLSRDYLLERVWGLKGSINTRTVDTHMSRLRRKLKINPENGFRIRTVYQHGYRLETVDQSEKA</sequence>
<feature type="domain" description="Response regulatory" evidence="6">
    <location>
        <begin position="2"/>
        <end position="117"/>
    </location>
</feature>
<dbReference type="InterPro" id="IPR011006">
    <property type="entry name" value="CheY-like_superfamily"/>
</dbReference>
<dbReference type="PANTHER" id="PTHR48111">
    <property type="entry name" value="REGULATOR OF RPOS"/>
    <property type="match status" value="1"/>
</dbReference>
<dbReference type="GO" id="GO:0000156">
    <property type="term" value="F:phosphorelay response regulator activity"/>
    <property type="evidence" value="ECO:0007669"/>
    <property type="project" value="TreeGrafter"/>
</dbReference>
<keyword evidence="1 4" id="KW-0597">Phosphoprotein</keyword>
<dbReference type="Pfam" id="PF00486">
    <property type="entry name" value="Trans_reg_C"/>
    <property type="match status" value="1"/>
</dbReference>
<dbReference type="AlphaFoldDB" id="A0A1Y0I9I9"/>
<dbReference type="Gene3D" id="1.10.10.10">
    <property type="entry name" value="Winged helix-like DNA-binding domain superfamily/Winged helix DNA-binding domain"/>
    <property type="match status" value="1"/>
</dbReference>
<accession>A0A1Y0I9I9</accession>
<keyword evidence="2" id="KW-0902">Two-component regulatory system</keyword>
<dbReference type="GO" id="GO:0005829">
    <property type="term" value="C:cytosol"/>
    <property type="evidence" value="ECO:0007669"/>
    <property type="project" value="TreeGrafter"/>
</dbReference>
<dbReference type="Gene3D" id="3.40.50.2300">
    <property type="match status" value="1"/>
</dbReference>
<feature type="DNA-binding region" description="OmpR/PhoB-type" evidence="5">
    <location>
        <begin position="126"/>
        <end position="225"/>
    </location>
</feature>
<protein>
    <submittedName>
        <fullName evidence="8">Response regulator</fullName>
    </submittedName>
</protein>
<keyword evidence="9" id="KW-1185">Reference proteome</keyword>
<dbReference type="InterPro" id="IPR001867">
    <property type="entry name" value="OmpR/PhoB-type_DNA-bd"/>
</dbReference>
<feature type="domain" description="OmpR/PhoB-type" evidence="7">
    <location>
        <begin position="126"/>
        <end position="225"/>
    </location>
</feature>
<evidence type="ECO:0000259" key="6">
    <source>
        <dbReference type="PROSITE" id="PS50110"/>
    </source>
</evidence>
<evidence type="ECO:0000259" key="7">
    <source>
        <dbReference type="PROSITE" id="PS51755"/>
    </source>
</evidence>
<evidence type="ECO:0000256" key="5">
    <source>
        <dbReference type="PROSITE-ProRule" id="PRU01091"/>
    </source>
</evidence>
<dbReference type="SUPFAM" id="SSF52172">
    <property type="entry name" value="CheY-like"/>
    <property type="match status" value="1"/>
</dbReference>
<dbReference type="Proteomes" id="UP000196027">
    <property type="component" value="Chromosome"/>
</dbReference>